<organism evidence="3">
    <name type="scientific">Leptolyngbya sp. NK1-12</name>
    <dbReference type="NCBI Taxonomy" id="2547451"/>
    <lineage>
        <taxon>Bacteria</taxon>
        <taxon>Bacillati</taxon>
        <taxon>Cyanobacteriota</taxon>
        <taxon>Cyanophyceae</taxon>
        <taxon>Leptolyngbyales</taxon>
        <taxon>Leptolyngbyaceae</taxon>
        <taxon>Leptolyngbya group</taxon>
        <taxon>Leptolyngbya</taxon>
    </lineage>
</organism>
<dbReference type="GO" id="GO:0008237">
    <property type="term" value="F:metallopeptidase activity"/>
    <property type="evidence" value="ECO:0007669"/>
    <property type="project" value="UniProtKB-KW"/>
</dbReference>
<evidence type="ECO:0000259" key="2">
    <source>
        <dbReference type="Pfam" id="PF02517"/>
    </source>
</evidence>
<dbReference type="GO" id="GO:0080120">
    <property type="term" value="P:CAAX-box protein maturation"/>
    <property type="evidence" value="ECO:0007669"/>
    <property type="project" value="UniProtKB-ARBA"/>
</dbReference>
<keyword evidence="3" id="KW-0645">Protease</keyword>
<sequence length="172" mass="18831">MGVTAVVLLLFARLWLFFDTSAVLLPLQWSGLALLVGIGTGLGITAASALMYRIWEAYRKSADYYLELVIRPLALPDLIWLGLLPGMSEELLFRGVMLPALGLTWFGLILSSLCFGILHFSGSQQWPYVVWATVIGVVLGLSALLSGNLLVPIVAHITTNLISSCVWKLRNE</sequence>
<keyword evidence="1" id="KW-0812">Transmembrane</keyword>
<evidence type="ECO:0000313" key="3">
    <source>
        <dbReference type="EMBL" id="WNZ26684.1"/>
    </source>
</evidence>
<feature type="transmembrane region" description="Helical" evidence="1">
    <location>
        <begin position="125"/>
        <end position="143"/>
    </location>
</feature>
<feature type="transmembrane region" description="Helical" evidence="1">
    <location>
        <begin position="32"/>
        <end position="52"/>
    </location>
</feature>
<proteinExistence type="predicted"/>
<evidence type="ECO:0000256" key="1">
    <source>
        <dbReference type="SAM" id="Phobius"/>
    </source>
</evidence>
<dbReference type="EMBL" id="CP053586">
    <property type="protein sequence ID" value="WNZ26684.1"/>
    <property type="molecule type" value="Genomic_DNA"/>
</dbReference>
<keyword evidence="1" id="KW-0472">Membrane</keyword>
<dbReference type="PANTHER" id="PTHR43592:SF7">
    <property type="entry name" value="CAAX AMINO TERMINAL PROTEASE FAMILY PROTEIN"/>
    <property type="match status" value="1"/>
</dbReference>
<keyword evidence="1" id="KW-1133">Transmembrane helix</keyword>
<gene>
    <name evidence="3" type="ORF">HJG54_18590</name>
</gene>
<accession>A0AA97AJI8</accession>
<name>A0AA97AJI8_9CYAN</name>
<dbReference type="InterPro" id="IPR003675">
    <property type="entry name" value="Rce1/LyrA-like_dom"/>
</dbReference>
<protein>
    <submittedName>
        <fullName evidence="3">CPBP family intramembrane metalloprotease</fullName>
    </submittedName>
</protein>
<dbReference type="GO" id="GO:0004175">
    <property type="term" value="F:endopeptidase activity"/>
    <property type="evidence" value="ECO:0007669"/>
    <property type="project" value="UniProtKB-ARBA"/>
</dbReference>
<dbReference type="Pfam" id="PF02517">
    <property type="entry name" value="Rce1-like"/>
    <property type="match status" value="1"/>
</dbReference>
<dbReference type="AlphaFoldDB" id="A0AA97AJI8"/>
<reference evidence="3" key="1">
    <citation type="submission" date="2020-05" db="EMBL/GenBank/DDBJ databases">
        <authorList>
            <person name="Zhu T."/>
            <person name="Keshari N."/>
            <person name="Lu X."/>
        </authorList>
    </citation>
    <scope>NUCLEOTIDE SEQUENCE</scope>
    <source>
        <strain evidence="3">NK1-12</strain>
    </source>
</reference>
<feature type="transmembrane region" description="Helical" evidence="1">
    <location>
        <begin position="96"/>
        <end position="118"/>
    </location>
</feature>
<keyword evidence="3" id="KW-0378">Hydrolase</keyword>
<feature type="domain" description="CAAX prenyl protease 2/Lysostaphin resistance protein A-like" evidence="2">
    <location>
        <begin position="74"/>
        <end position="162"/>
    </location>
</feature>
<dbReference type="PANTHER" id="PTHR43592">
    <property type="entry name" value="CAAX AMINO TERMINAL PROTEASE"/>
    <property type="match status" value="1"/>
</dbReference>
<keyword evidence="3" id="KW-0482">Metalloprotease</keyword>